<dbReference type="Gene3D" id="3.40.50.1010">
    <property type="entry name" value="5'-nuclease"/>
    <property type="match status" value="1"/>
</dbReference>
<dbReference type="PANTHER" id="PTHR39677:SF4">
    <property type="entry name" value="RIBONUCLEASE VAPC6"/>
    <property type="match status" value="1"/>
</dbReference>
<dbReference type="EMBL" id="QEFD01000183">
    <property type="protein sequence ID" value="PVU74777.1"/>
    <property type="molecule type" value="Genomic_DNA"/>
</dbReference>
<dbReference type="Pfam" id="PF01850">
    <property type="entry name" value="PIN"/>
    <property type="match status" value="1"/>
</dbReference>
<reference evidence="2 3" key="1">
    <citation type="journal article" date="2015" name="Appl. Environ. Microbiol.">
        <title>Nanoarchaeota, Their Sulfolobales Host, and Nanoarchaeota Virus Distribution across Yellowstone National Park Hot Springs.</title>
        <authorList>
            <person name="Munson-McGee J.H."/>
            <person name="Field E.K."/>
            <person name="Bateson M."/>
            <person name="Rooney C."/>
            <person name="Stepanauskas R."/>
            <person name="Young M.J."/>
        </authorList>
    </citation>
    <scope>NUCLEOTIDE SEQUENCE [LARGE SCALE GENOMIC DNA]</scope>
    <source>
        <strain evidence="2">SCGC AC-742_N10</strain>
    </source>
</reference>
<name>A0A2T9X3W8_9CREN</name>
<dbReference type="CDD" id="cd18689">
    <property type="entry name" value="PIN_VapC-like"/>
    <property type="match status" value="1"/>
</dbReference>
<dbReference type="InterPro" id="IPR029060">
    <property type="entry name" value="PIN-like_dom_sf"/>
</dbReference>
<accession>A0A2T9X3W8</accession>
<evidence type="ECO:0000313" key="3">
    <source>
        <dbReference type="Proteomes" id="UP000245638"/>
    </source>
</evidence>
<evidence type="ECO:0000313" key="2">
    <source>
        <dbReference type="EMBL" id="PVU74777.1"/>
    </source>
</evidence>
<dbReference type="InterPro" id="IPR002716">
    <property type="entry name" value="PIN_dom"/>
</dbReference>
<gene>
    <name evidence="2" type="ORF">DDW13_06195</name>
</gene>
<evidence type="ECO:0000259" key="1">
    <source>
        <dbReference type="Pfam" id="PF01850"/>
    </source>
</evidence>
<feature type="domain" description="PIN" evidence="1">
    <location>
        <begin position="8"/>
        <end position="123"/>
    </location>
</feature>
<proteinExistence type="predicted"/>
<protein>
    <submittedName>
        <fullName evidence="2">PIN domain-containing protein</fullName>
    </submittedName>
</protein>
<sequence>MDVKKTKIVLDSGVILSFLEGEFRDYYEKILNEEIIPYINTVNLTEVYYVLCRKIGKEKAEEIIKSILKSGYYEIIGVKPIILKYAAECKCAYSISLADCFSIATTKFLKTKALFRREEELAKKSIEEVEFID</sequence>
<comment type="caution">
    <text evidence="2">The sequence shown here is derived from an EMBL/GenBank/DDBJ whole genome shotgun (WGS) entry which is preliminary data.</text>
</comment>
<organism evidence="2 3">
    <name type="scientific">Acidianus hospitalis</name>
    <dbReference type="NCBI Taxonomy" id="563177"/>
    <lineage>
        <taxon>Archaea</taxon>
        <taxon>Thermoproteota</taxon>
        <taxon>Thermoprotei</taxon>
        <taxon>Sulfolobales</taxon>
        <taxon>Sulfolobaceae</taxon>
        <taxon>Acidianus</taxon>
    </lineage>
</organism>
<dbReference type="Proteomes" id="UP000245638">
    <property type="component" value="Unassembled WGS sequence"/>
</dbReference>
<dbReference type="PANTHER" id="PTHR39677">
    <property type="entry name" value="RIBONUCLEASE VAPC6"/>
    <property type="match status" value="1"/>
</dbReference>
<dbReference type="AlphaFoldDB" id="A0A2T9X3W8"/>
<dbReference type="SUPFAM" id="SSF88723">
    <property type="entry name" value="PIN domain-like"/>
    <property type="match status" value="1"/>
</dbReference>